<keyword evidence="1" id="KW-0812">Transmembrane</keyword>
<reference evidence="2 3" key="1">
    <citation type="submission" date="2015-01" db="EMBL/GenBank/DDBJ databases">
        <title>Evolution of Trichinella species and genotypes.</title>
        <authorList>
            <person name="Korhonen P.K."/>
            <person name="Edoardo P."/>
            <person name="Giuseppe L.R."/>
            <person name="Gasser R.B."/>
        </authorList>
    </citation>
    <scope>NUCLEOTIDE SEQUENCE [LARGE SCALE GENOMIC DNA]</scope>
    <source>
        <strain evidence="2">ISS470</strain>
    </source>
</reference>
<sequence>MHSITPSLKILFISALFALKWWAAFIEQIQLCTIAMTLCCIVYAIYVSKFLCQIDDIMKKRIPTKNLVYKSDGNLLVGTTETFRSRVFGVVPRGRDYT</sequence>
<comment type="caution">
    <text evidence="2">The sequence shown here is derived from an EMBL/GenBank/DDBJ whole genome shotgun (WGS) entry which is preliminary data.</text>
</comment>
<feature type="transmembrane region" description="Helical" evidence="1">
    <location>
        <begin position="31"/>
        <end position="52"/>
    </location>
</feature>
<gene>
    <name evidence="2" type="ORF">T4D_5066</name>
</gene>
<evidence type="ECO:0000256" key="1">
    <source>
        <dbReference type="SAM" id="Phobius"/>
    </source>
</evidence>
<organism evidence="2 3">
    <name type="scientific">Trichinella pseudospiralis</name>
    <name type="common">Parasitic roundworm</name>
    <dbReference type="NCBI Taxonomy" id="6337"/>
    <lineage>
        <taxon>Eukaryota</taxon>
        <taxon>Metazoa</taxon>
        <taxon>Ecdysozoa</taxon>
        <taxon>Nematoda</taxon>
        <taxon>Enoplea</taxon>
        <taxon>Dorylaimia</taxon>
        <taxon>Trichinellida</taxon>
        <taxon>Trichinellidae</taxon>
        <taxon>Trichinella</taxon>
    </lineage>
</organism>
<proteinExistence type="predicted"/>
<dbReference type="Proteomes" id="UP000054995">
    <property type="component" value="Unassembled WGS sequence"/>
</dbReference>
<dbReference type="EMBL" id="JYDT01000047">
    <property type="protein sequence ID" value="KRY88016.1"/>
    <property type="molecule type" value="Genomic_DNA"/>
</dbReference>
<keyword evidence="1" id="KW-0472">Membrane</keyword>
<keyword evidence="3" id="KW-1185">Reference proteome</keyword>
<dbReference type="AlphaFoldDB" id="A0A0V1FPT6"/>
<accession>A0A0V1FPT6</accession>
<keyword evidence="1" id="KW-1133">Transmembrane helix</keyword>
<evidence type="ECO:0000313" key="2">
    <source>
        <dbReference type="EMBL" id="KRY88016.1"/>
    </source>
</evidence>
<name>A0A0V1FPT6_TRIPS</name>
<evidence type="ECO:0000313" key="3">
    <source>
        <dbReference type="Proteomes" id="UP000054995"/>
    </source>
</evidence>
<feature type="transmembrane region" description="Helical" evidence="1">
    <location>
        <begin position="7"/>
        <end position="25"/>
    </location>
</feature>
<protein>
    <submittedName>
        <fullName evidence="2">Uncharacterized protein</fullName>
    </submittedName>
</protein>